<keyword evidence="4 11" id="KW-0808">Transferase</keyword>
<accession>A0A938BU15</accession>
<organism evidence="14 15">
    <name type="scientific">candidate division WOR-3 bacterium</name>
    <dbReference type="NCBI Taxonomy" id="2052148"/>
    <lineage>
        <taxon>Bacteria</taxon>
        <taxon>Bacteria division WOR-3</taxon>
    </lineage>
</organism>
<keyword evidence="6" id="KW-0548">Nucleotidyltransferase</keyword>
<proteinExistence type="inferred from homology"/>
<feature type="compositionally biased region" description="Polar residues" evidence="12">
    <location>
        <begin position="63"/>
        <end position="74"/>
    </location>
</feature>
<comment type="cofactor">
    <cofactor evidence="1">
        <name>Mg(2+)</name>
        <dbReference type="ChEBI" id="CHEBI:18420"/>
    </cofactor>
</comment>
<keyword evidence="10 11" id="KW-0694">RNA-binding</keyword>
<dbReference type="InterPro" id="IPR002646">
    <property type="entry name" value="PolA_pol_head_dom"/>
</dbReference>
<feature type="domain" description="Poly A polymerase head" evidence="13">
    <location>
        <begin position="38"/>
        <end position="208"/>
    </location>
</feature>
<dbReference type="GO" id="GO:0000049">
    <property type="term" value="F:tRNA binding"/>
    <property type="evidence" value="ECO:0007669"/>
    <property type="project" value="UniProtKB-KW"/>
</dbReference>
<reference evidence="14" key="1">
    <citation type="submission" date="2019-03" db="EMBL/GenBank/DDBJ databases">
        <title>Lake Tanganyika Metagenome-Assembled Genomes (MAGs).</title>
        <authorList>
            <person name="Tran P."/>
        </authorList>
    </citation>
    <scope>NUCLEOTIDE SEQUENCE</scope>
    <source>
        <strain evidence="14">K_DeepCast_150m_m2_040</strain>
    </source>
</reference>
<protein>
    <submittedName>
        <fullName evidence="14">CCA tRNA nucleotidyltransferase</fullName>
    </submittedName>
</protein>
<comment type="caution">
    <text evidence="14">The sequence shown here is derived from an EMBL/GenBank/DDBJ whole genome shotgun (WGS) entry which is preliminary data.</text>
</comment>
<evidence type="ECO:0000313" key="14">
    <source>
        <dbReference type="EMBL" id="MBM3332504.1"/>
    </source>
</evidence>
<keyword evidence="9" id="KW-0460">Magnesium</keyword>
<evidence type="ECO:0000256" key="3">
    <source>
        <dbReference type="ARBA" id="ARBA00022555"/>
    </source>
</evidence>
<evidence type="ECO:0000256" key="11">
    <source>
        <dbReference type="RuleBase" id="RU003953"/>
    </source>
</evidence>
<dbReference type="InterPro" id="IPR052390">
    <property type="entry name" value="tRNA_nt/polyA_polymerase"/>
</dbReference>
<name>A0A938BU15_UNCW3</name>
<evidence type="ECO:0000313" key="15">
    <source>
        <dbReference type="Proteomes" id="UP000779900"/>
    </source>
</evidence>
<evidence type="ECO:0000259" key="13">
    <source>
        <dbReference type="Pfam" id="PF01743"/>
    </source>
</evidence>
<dbReference type="Gene3D" id="3.30.460.10">
    <property type="entry name" value="Beta Polymerase, domain 2"/>
    <property type="match status" value="1"/>
</dbReference>
<keyword evidence="3" id="KW-0820">tRNA-binding</keyword>
<gene>
    <name evidence="14" type="ORF">FJY68_11765</name>
</gene>
<dbReference type="EMBL" id="VGIR01000095">
    <property type="protein sequence ID" value="MBM3332504.1"/>
    <property type="molecule type" value="Genomic_DNA"/>
</dbReference>
<evidence type="ECO:0000256" key="9">
    <source>
        <dbReference type="ARBA" id="ARBA00022842"/>
    </source>
</evidence>
<evidence type="ECO:0000256" key="5">
    <source>
        <dbReference type="ARBA" id="ARBA00022694"/>
    </source>
</evidence>
<dbReference type="Proteomes" id="UP000779900">
    <property type="component" value="Unassembled WGS sequence"/>
</dbReference>
<evidence type="ECO:0000256" key="10">
    <source>
        <dbReference type="ARBA" id="ARBA00022884"/>
    </source>
</evidence>
<feature type="region of interest" description="Disordered" evidence="12">
    <location>
        <begin position="51"/>
        <end position="86"/>
    </location>
</feature>
<dbReference type="GO" id="GO:0008033">
    <property type="term" value="P:tRNA processing"/>
    <property type="evidence" value="ECO:0007669"/>
    <property type="project" value="UniProtKB-KW"/>
</dbReference>
<evidence type="ECO:0000256" key="6">
    <source>
        <dbReference type="ARBA" id="ARBA00022695"/>
    </source>
</evidence>
<keyword evidence="8" id="KW-0547">Nucleotide-binding</keyword>
<dbReference type="InterPro" id="IPR043519">
    <property type="entry name" value="NT_sf"/>
</dbReference>
<dbReference type="SUPFAM" id="SSF81891">
    <property type="entry name" value="Poly A polymerase C-terminal region-like"/>
    <property type="match status" value="1"/>
</dbReference>
<dbReference type="PANTHER" id="PTHR47788:SF1">
    <property type="entry name" value="A-ADDING TRNA NUCLEOTIDYLTRANSFERASE"/>
    <property type="match status" value="1"/>
</dbReference>
<dbReference type="AlphaFoldDB" id="A0A938BU15"/>
<comment type="similarity">
    <text evidence="2 11">Belongs to the tRNA nucleotidyltransferase/poly(A) polymerase family.</text>
</comment>
<evidence type="ECO:0000256" key="12">
    <source>
        <dbReference type="SAM" id="MobiDB-lite"/>
    </source>
</evidence>
<evidence type="ECO:0000256" key="7">
    <source>
        <dbReference type="ARBA" id="ARBA00022723"/>
    </source>
</evidence>
<dbReference type="CDD" id="cd05398">
    <property type="entry name" value="NT_ClassII-CCAase"/>
    <property type="match status" value="1"/>
</dbReference>
<dbReference type="GO" id="GO:0016779">
    <property type="term" value="F:nucleotidyltransferase activity"/>
    <property type="evidence" value="ECO:0007669"/>
    <property type="project" value="UniProtKB-KW"/>
</dbReference>
<keyword evidence="7" id="KW-0479">Metal-binding</keyword>
<sequence length="454" mass="50412">MTNSRAPADGERPPLALPNRELIERLGEIANHLGTRSFLVGGPVRDLLFGRTKKGVPRRGTKTQRGSESETLVTGSPGGEIPTSSGLQDIDVAVEEGCREFGAAVAKEFGGRLVYHSRFLTGTVLFDRPQASSVKPQAVEHIDITQTRAESYERPAVLPAVRPASIVGDLGRRDFTINAMALEITPGAFGEFIDPFDGRADLEHRRVRTLHARSFSDDPTRIFRCLRFAARLGFKIEPQTADLMRSAVEQRLPAFLTPERLLYELRAICAEPLVLPIVKSVIRERLLEAALRWTPPRGFVDGLERLVRNRLPPELLFIYWLSVLPVTERFPIRKEERDAAAAVAGFGKLRPWLRRKLKPSGVYRILRSVPEPALAVLAPLETRPVSTSISAFLDNYRRVGIAATGADLRAAGLKPGPAYREILDQLLFARLDGRIRSVTEERALLQRLAHPKVG</sequence>
<keyword evidence="5" id="KW-0819">tRNA processing</keyword>
<evidence type="ECO:0000256" key="2">
    <source>
        <dbReference type="ARBA" id="ARBA00007265"/>
    </source>
</evidence>
<dbReference type="GO" id="GO:0000166">
    <property type="term" value="F:nucleotide binding"/>
    <property type="evidence" value="ECO:0007669"/>
    <property type="project" value="UniProtKB-KW"/>
</dbReference>
<dbReference type="SUPFAM" id="SSF81301">
    <property type="entry name" value="Nucleotidyltransferase"/>
    <property type="match status" value="1"/>
</dbReference>
<dbReference type="Gene3D" id="1.10.3090.10">
    <property type="entry name" value="cca-adding enzyme, domain 2"/>
    <property type="match status" value="1"/>
</dbReference>
<dbReference type="GO" id="GO:0046872">
    <property type="term" value="F:metal ion binding"/>
    <property type="evidence" value="ECO:0007669"/>
    <property type="project" value="UniProtKB-KW"/>
</dbReference>
<evidence type="ECO:0000256" key="4">
    <source>
        <dbReference type="ARBA" id="ARBA00022679"/>
    </source>
</evidence>
<dbReference type="PANTHER" id="PTHR47788">
    <property type="entry name" value="POLYA POLYMERASE"/>
    <property type="match status" value="1"/>
</dbReference>
<evidence type="ECO:0000256" key="8">
    <source>
        <dbReference type="ARBA" id="ARBA00022741"/>
    </source>
</evidence>
<dbReference type="Pfam" id="PF01743">
    <property type="entry name" value="PolyA_pol"/>
    <property type="match status" value="1"/>
</dbReference>
<evidence type="ECO:0000256" key="1">
    <source>
        <dbReference type="ARBA" id="ARBA00001946"/>
    </source>
</evidence>
<feature type="compositionally biased region" description="Basic residues" evidence="12">
    <location>
        <begin position="51"/>
        <end position="62"/>
    </location>
</feature>